<dbReference type="AlphaFoldDB" id="A0A1E3X9X0"/>
<evidence type="ECO:0000313" key="3">
    <source>
        <dbReference type="Proteomes" id="UP000094056"/>
    </source>
</evidence>
<evidence type="ECO:0008006" key="4">
    <source>
        <dbReference type="Google" id="ProtNLM"/>
    </source>
</evidence>
<reference evidence="2 3" key="1">
    <citation type="submission" date="2016-07" db="EMBL/GenBank/DDBJ databases">
        <title>Draft genome of Scalindua rubra, obtained from a brine-seawater interface in the Red Sea, sheds light on salt adaptation in anammox bacteria.</title>
        <authorList>
            <person name="Speth D.R."/>
            <person name="Lagkouvardos I."/>
            <person name="Wang Y."/>
            <person name="Qian P.-Y."/>
            <person name="Dutilh B.E."/>
            <person name="Jetten M.S."/>
        </authorList>
    </citation>
    <scope>NUCLEOTIDE SEQUENCE [LARGE SCALE GENOMIC DNA]</scope>
    <source>
        <strain evidence="2">BSI-1</strain>
    </source>
</reference>
<comment type="caution">
    <text evidence="2">The sequence shown here is derived from an EMBL/GenBank/DDBJ whole genome shotgun (WGS) entry which is preliminary data.</text>
</comment>
<sequence>MHLRNKIDKTSMFQYLNTKPENSIIDNNQSSIFNRKSLAQTAERIAPRPRPSLRLGRPGRAKIVNPWPRPQSGSHQGGLKSQAGFTLIEIGIAIFILAIGLIGMLALFPIGVDSIKKVTQYSNAAILSELAISDLKTNDIVGIMGTLTAGQTYTYPDINNINQDKQFEDSSVNTVLARYSWQAIVKSINTTDTNLVRAQIAIFRNFNSSQFGTGTADFAASPSVSNVSAFPSGLTSKHYIRADNDKFWYRIDSIGTATTTIALEGPFLGNTGAGLAFSTTDDIIDIYETMFAKR</sequence>
<proteinExistence type="predicted"/>
<organism evidence="2 3">
    <name type="scientific">Candidatus Scalindua rubra</name>
    <dbReference type="NCBI Taxonomy" id="1872076"/>
    <lineage>
        <taxon>Bacteria</taxon>
        <taxon>Pseudomonadati</taxon>
        <taxon>Planctomycetota</taxon>
        <taxon>Candidatus Brocadiia</taxon>
        <taxon>Candidatus Brocadiales</taxon>
        <taxon>Candidatus Scalinduaceae</taxon>
        <taxon>Candidatus Scalindua</taxon>
    </lineage>
</organism>
<keyword evidence="1" id="KW-0472">Membrane</keyword>
<keyword evidence="1" id="KW-1133">Transmembrane helix</keyword>
<accession>A0A1E3X9X0</accession>
<name>A0A1E3X9X0_9BACT</name>
<protein>
    <recommendedName>
        <fullName evidence="4">Prepilin-type N-terminal cleavage/methylation domain-containing protein</fullName>
    </recommendedName>
</protein>
<gene>
    <name evidence="2" type="ORF">SCARUB_02475</name>
</gene>
<feature type="transmembrane region" description="Helical" evidence="1">
    <location>
        <begin position="90"/>
        <end position="112"/>
    </location>
</feature>
<dbReference type="Pfam" id="PF07963">
    <property type="entry name" value="N_methyl"/>
    <property type="match status" value="1"/>
</dbReference>
<dbReference type="EMBL" id="MAYW01000064">
    <property type="protein sequence ID" value="ODS32408.1"/>
    <property type="molecule type" value="Genomic_DNA"/>
</dbReference>
<evidence type="ECO:0000313" key="2">
    <source>
        <dbReference type="EMBL" id="ODS32408.1"/>
    </source>
</evidence>
<evidence type="ECO:0000256" key="1">
    <source>
        <dbReference type="SAM" id="Phobius"/>
    </source>
</evidence>
<dbReference type="Proteomes" id="UP000094056">
    <property type="component" value="Unassembled WGS sequence"/>
</dbReference>
<keyword evidence="1" id="KW-0812">Transmembrane</keyword>
<dbReference type="PROSITE" id="PS00409">
    <property type="entry name" value="PROKAR_NTER_METHYL"/>
    <property type="match status" value="1"/>
</dbReference>
<dbReference type="InterPro" id="IPR012902">
    <property type="entry name" value="N_methyl_site"/>
</dbReference>